<feature type="transmembrane region" description="Helical" evidence="7">
    <location>
        <begin position="29"/>
        <end position="48"/>
    </location>
</feature>
<keyword evidence="4 7" id="KW-0812">Transmembrane</keyword>
<comment type="similarity">
    <text evidence="2">Belongs to the cytochrome c oxidase bacterial subunit 4 family.</text>
</comment>
<dbReference type="InterPro" id="IPR005171">
    <property type="entry name" value="Cyt_c_oxidase_su4_prok"/>
</dbReference>
<dbReference type="NCBIfam" id="TIGR02908">
    <property type="entry name" value="CoxD_Bacillus"/>
    <property type="match status" value="1"/>
</dbReference>
<gene>
    <name evidence="8" type="ORF">J2S77_002114</name>
</gene>
<evidence type="ECO:0000256" key="5">
    <source>
        <dbReference type="ARBA" id="ARBA00022989"/>
    </source>
</evidence>
<evidence type="ECO:0000256" key="7">
    <source>
        <dbReference type="SAM" id="Phobius"/>
    </source>
</evidence>
<sequence>MADHTNSVENTDKHEFYKKKHREQMKHQVVTFVMMIAFTLIAFGLVIAEVSAMFTIPIILVLAAVQVLFQLYYFMHMNEEGHQWPAVMIYSGIFAAVLTILALTTITWW</sequence>
<comment type="caution">
    <text evidence="8">The sequence shown here is derived from an EMBL/GenBank/DDBJ whole genome shotgun (WGS) entry which is preliminary data.</text>
</comment>
<reference evidence="8 9" key="1">
    <citation type="submission" date="2023-07" db="EMBL/GenBank/DDBJ databases">
        <title>Genomic Encyclopedia of Type Strains, Phase IV (KMG-IV): sequencing the most valuable type-strain genomes for metagenomic binning, comparative biology and taxonomic classification.</title>
        <authorList>
            <person name="Goeker M."/>
        </authorList>
    </citation>
    <scope>NUCLEOTIDE SEQUENCE [LARGE SCALE GENOMIC DNA]</scope>
    <source>
        <strain evidence="8 9">DSM 16460</strain>
    </source>
</reference>
<dbReference type="EMBL" id="JAUSTQ010000008">
    <property type="protein sequence ID" value="MDQ0160113.1"/>
    <property type="molecule type" value="Genomic_DNA"/>
</dbReference>
<keyword evidence="3" id="KW-1003">Cell membrane</keyword>
<keyword evidence="9" id="KW-1185">Reference proteome</keyword>
<evidence type="ECO:0000256" key="2">
    <source>
        <dbReference type="ARBA" id="ARBA00008079"/>
    </source>
</evidence>
<evidence type="ECO:0000313" key="8">
    <source>
        <dbReference type="EMBL" id="MDQ0160113.1"/>
    </source>
</evidence>
<evidence type="ECO:0000313" key="9">
    <source>
        <dbReference type="Proteomes" id="UP001224359"/>
    </source>
</evidence>
<feature type="transmembrane region" description="Helical" evidence="7">
    <location>
        <begin position="87"/>
        <end position="108"/>
    </location>
</feature>
<evidence type="ECO:0000256" key="4">
    <source>
        <dbReference type="ARBA" id="ARBA00022692"/>
    </source>
</evidence>
<dbReference type="InterPro" id="IPR050968">
    <property type="entry name" value="Cytochrome_c_oxidase_bac_sub4"/>
</dbReference>
<organism evidence="8 9">
    <name type="scientific">Alkalibacillus salilacus</name>
    <dbReference type="NCBI Taxonomy" id="284582"/>
    <lineage>
        <taxon>Bacteria</taxon>
        <taxon>Bacillati</taxon>
        <taxon>Bacillota</taxon>
        <taxon>Bacilli</taxon>
        <taxon>Bacillales</taxon>
        <taxon>Bacillaceae</taxon>
        <taxon>Alkalibacillus</taxon>
    </lineage>
</organism>
<keyword evidence="6 7" id="KW-0472">Membrane</keyword>
<dbReference type="PANTHER" id="PTHR36835:SF1">
    <property type="entry name" value="CYTOCHROME BO(3) UBIQUINOL OXIDASE SUBUNIT 4"/>
    <property type="match status" value="1"/>
</dbReference>
<evidence type="ECO:0000256" key="1">
    <source>
        <dbReference type="ARBA" id="ARBA00004651"/>
    </source>
</evidence>
<evidence type="ECO:0000256" key="6">
    <source>
        <dbReference type="ARBA" id="ARBA00023136"/>
    </source>
</evidence>
<dbReference type="RefSeq" id="WP_306977109.1">
    <property type="nucleotide sequence ID" value="NZ_JAUSTQ010000008.1"/>
</dbReference>
<name>A0ABT9VGN3_9BACI</name>
<protein>
    <submittedName>
        <fullName evidence="8">Cytochrome c oxidase subunit 4</fullName>
    </submittedName>
</protein>
<keyword evidence="5 7" id="KW-1133">Transmembrane helix</keyword>
<comment type="subcellular location">
    <subcellularLocation>
        <location evidence="1">Cell membrane</location>
        <topology evidence="1">Multi-pass membrane protein</topology>
    </subcellularLocation>
</comment>
<evidence type="ECO:0000256" key="3">
    <source>
        <dbReference type="ARBA" id="ARBA00022475"/>
    </source>
</evidence>
<dbReference type="Proteomes" id="UP001224359">
    <property type="component" value="Unassembled WGS sequence"/>
</dbReference>
<dbReference type="PANTHER" id="PTHR36835">
    <property type="entry name" value="CYTOCHROME BO(3) UBIQUINOL OXIDASE SUBUNIT 4"/>
    <property type="match status" value="1"/>
</dbReference>
<accession>A0ABT9VGN3</accession>
<proteinExistence type="inferred from homology"/>
<dbReference type="Pfam" id="PF03626">
    <property type="entry name" value="COX4_pro"/>
    <property type="match status" value="1"/>
</dbReference>
<feature type="transmembrane region" description="Helical" evidence="7">
    <location>
        <begin position="54"/>
        <end position="75"/>
    </location>
</feature>
<dbReference type="InterPro" id="IPR014257">
    <property type="entry name" value="Cyt_c_oxidase_su4_bacillaceae"/>
</dbReference>